<feature type="transmembrane region" description="Helical" evidence="5">
    <location>
        <begin position="461"/>
        <end position="486"/>
    </location>
</feature>
<dbReference type="InterPro" id="IPR011701">
    <property type="entry name" value="MFS"/>
</dbReference>
<keyword evidence="3 5" id="KW-1133">Transmembrane helix</keyword>
<dbReference type="InterPro" id="IPR036259">
    <property type="entry name" value="MFS_trans_sf"/>
</dbReference>
<evidence type="ECO:0000313" key="7">
    <source>
        <dbReference type="Proteomes" id="UP001374579"/>
    </source>
</evidence>
<feature type="transmembrane region" description="Helical" evidence="5">
    <location>
        <begin position="125"/>
        <end position="143"/>
    </location>
</feature>
<accession>A0AAN9GD19</accession>
<dbReference type="GO" id="GO:0022857">
    <property type="term" value="F:transmembrane transporter activity"/>
    <property type="evidence" value="ECO:0007669"/>
    <property type="project" value="InterPro"/>
</dbReference>
<gene>
    <name evidence="6" type="ORF">V1264_018652</name>
</gene>
<sequence length="506" mass="56278">MTRQSSTSLKMAAQHQTDFPVEEYKDEDDAIDSITGQEEDDVLLLTAEPVVHQGKCCILPEAPTFLYFLAVTTQYPVVQFWLFDHFSDQYSFNKANTTTEFCSSNASQTNSSEIEVLVQSRTNNYVMYTSFVCNFTAIIPALLLGTLTDKLGRKFVFYISFFGLMVSQLLTLMIFLYNLSPDLLYIASFIQGLSGSYGLFLAAIFGIAADITAVGKKRGFRVAAIEASLAVSTSIGTLTSGIWVKEMGYVWPMAAALGEIFIATLYVFFFIPETIIERRQQPFSWRTLAKSVEFYFKDTPLKRRFRLIICLLCFLAVLAAFMGESNFGMLYLLHQPFCWPKEQITFFNGGLIFFKWVFVLVFLVIGKRCISEPVFALIGSLSLASGYLLKGLATSDLLIFVGAGTSVLGELVSPMCRTMMSRLVSHKEQGALFAGIGVLQMIVSAVSGIIMSNIYNVGLTFFLGLPYLVLTGLISINVFLLSALIIRVKLNPNLGQPQTIEEQLIN</sequence>
<dbReference type="Proteomes" id="UP001374579">
    <property type="component" value="Unassembled WGS sequence"/>
</dbReference>
<dbReference type="AlphaFoldDB" id="A0AAN9GD19"/>
<organism evidence="6 7">
    <name type="scientific">Littorina saxatilis</name>
    <dbReference type="NCBI Taxonomy" id="31220"/>
    <lineage>
        <taxon>Eukaryota</taxon>
        <taxon>Metazoa</taxon>
        <taxon>Spiralia</taxon>
        <taxon>Lophotrochozoa</taxon>
        <taxon>Mollusca</taxon>
        <taxon>Gastropoda</taxon>
        <taxon>Caenogastropoda</taxon>
        <taxon>Littorinimorpha</taxon>
        <taxon>Littorinoidea</taxon>
        <taxon>Littorinidae</taxon>
        <taxon>Littorina</taxon>
    </lineage>
</organism>
<comment type="caution">
    <text evidence="6">The sequence shown here is derived from an EMBL/GenBank/DDBJ whole genome shotgun (WGS) entry which is preliminary data.</text>
</comment>
<feature type="transmembrane region" description="Helical" evidence="5">
    <location>
        <begin position="343"/>
        <end position="365"/>
    </location>
</feature>
<evidence type="ECO:0008006" key="8">
    <source>
        <dbReference type="Google" id="ProtNLM"/>
    </source>
</evidence>
<keyword evidence="2 5" id="KW-0812">Transmembrane</keyword>
<comment type="subcellular location">
    <subcellularLocation>
        <location evidence="1">Membrane</location>
        <topology evidence="1">Multi-pass membrane protein</topology>
    </subcellularLocation>
</comment>
<name>A0AAN9GD19_9CAEN</name>
<dbReference type="EMBL" id="JBAMIC010000008">
    <property type="protein sequence ID" value="KAK7103831.1"/>
    <property type="molecule type" value="Genomic_DNA"/>
</dbReference>
<feature type="transmembrane region" description="Helical" evidence="5">
    <location>
        <begin position="249"/>
        <end position="271"/>
    </location>
</feature>
<dbReference type="Pfam" id="PF07690">
    <property type="entry name" value="MFS_1"/>
    <property type="match status" value="1"/>
</dbReference>
<feature type="transmembrane region" description="Helical" evidence="5">
    <location>
        <begin position="432"/>
        <end position="455"/>
    </location>
</feature>
<feature type="transmembrane region" description="Helical" evidence="5">
    <location>
        <begin position="305"/>
        <end position="323"/>
    </location>
</feature>
<keyword evidence="7" id="KW-1185">Reference proteome</keyword>
<dbReference type="GO" id="GO:0016020">
    <property type="term" value="C:membrane"/>
    <property type="evidence" value="ECO:0007669"/>
    <property type="project" value="UniProtKB-SubCell"/>
</dbReference>
<feature type="transmembrane region" description="Helical" evidence="5">
    <location>
        <begin position="220"/>
        <end position="243"/>
    </location>
</feature>
<dbReference type="PANTHER" id="PTHR23507">
    <property type="entry name" value="ZGC:174356"/>
    <property type="match status" value="1"/>
</dbReference>
<protein>
    <recommendedName>
        <fullName evidence="8">Proton-coupled folate transporter</fullName>
    </recommendedName>
</protein>
<dbReference type="Gene3D" id="1.20.1250.20">
    <property type="entry name" value="MFS general substrate transporter like domains"/>
    <property type="match status" value="1"/>
</dbReference>
<evidence type="ECO:0000256" key="1">
    <source>
        <dbReference type="ARBA" id="ARBA00004141"/>
    </source>
</evidence>
<feature type="transmembrane region" description="Helical" evidence="5">
    <location>
        <begin position="183"/>
        <end position="208"/>
    </location>
</feature>
<dbReference type="PANTHER" id="PTHR23507:SF1">
    <property type="entry name" value="FI18259P1-RELATED"/>
    <property type="match status" value="1"/>
</dbReference>
<evidence type="ECO:0000256" key="4">
    <source>
        <dbReference type="ARBA" id="ARBA00023136"/>
    </source>
</evidence>
<evidence type="ECO:0000256" key="2">
    <source>
        <dbReference type="ARBA" id="ARBA00022692"/>
    </source>
</evidence>
<proteinExistence type="predicted"/>
<feature type="transmembrane region" description="Helical" evidence="5">
    <location>
        <begin position="399"/>
        <end position="420"/>
    </location>
</feature>
<feature type="transmembrane region" description="Helical" evidence="5">
    <location>
        <begin position="374"/>
        <end position="393"/>
    </location>
</feature>
<dbReference type="SUPFAM" id="SSF103473">
    <property type="entry name" value="MFS general substrate transporter"/>
    <property type="match status" value="1"/>
</dbReference>
<evidence type="ECO:0000256" key="5">
    <source>
        <dbReference type="SAM" id="Phobius"/>
    </source>
</evidence>
<keyword evidence="4 5" id="KW-0472">Membrane</keyword>
<reference evidence="6 7" key="1">
    <citation type="submission" date="2024-02" db="EMBL/GenBank/DDBJ databases">
        <title>Chromosome-scale genome assembly of the rough periwinkle Littorina saxatilis.</title>
        <authorList>
            <person name="De Jode A."/>
            <person name="Faria R."/>
            <person name="Formenti G."/>
            <person name="Sims Y."/>
            <person name="Smith T.P."/>
            <person name="Tracey A."/>
            <person name="Wood J.M.D."/>
            <person name="Zagrodzka Z.B."/>
            <person name="Johannesson K."/>
            <person name="Butlin R.K."/>
            <person name="Leder E.H."/>
        </authorList>
    </citation>
    <scope>NUCLEOTIDE SEQUENCE [LARGE SCALE GENOMIC DNA]</scope>
    <source>
        <strain evidence="6">Snail1</strain>
        <tissue evidence="6">Muscle</tissue>
    </source>
</reference>
<feature type="transmembrane region" description="Helical" evidence="5">
    <location>
        <begin position="155"/>
        <end position="177"/>
    </location>
</feature>
<feature type="transmembrane region" description="Helical" evidence="5">
    <location>
        <begin position="65"/>
        <end position="83"/>
    </location>
</feature>
<evidence type="ECO:0000313" key="6">
    <source>
        <dbReference type="EMBL" id="KAK7103831.1"/>
    </source>
</evidence>
<evidence type="ECO:0000256" key="3">
    <source>
        <dbReference type="ARBA" id="ARBA00022989"/>
    </source>
</evidence>